<dbReference type="InterPro" id="IPR015797">
    <property type="entry name" value="NUDIX_hydrolase-like_dom_sf"/>
</dbReference>
<dbReference type="Pfam" id="PF00293">
    <property type="entry name" value="NUDIX"/>
    <property type="match status" value="1"/>
</dbReference>
<dbReference type="SUPFAM" id="SSF55811">
    <property type="entry name" value="Nudix"/>
    <property type="match status" value="1"/>
</dbReference>
<dbReference type="CDD" id="cd04673">
    <property type="entry name" value="NUDIX_ADPRase"/>
    <property type="match status" value="1"/>
</dbReference>
<dbReference type="InterPro" id="IPR020084">
    <property type="entry name" value="NUDIX_hydrolase_CS"/>
</dbReference>
<dbReference type="PANTHER" id="PTHR43736:SF1">
    <property type="entry name" value="DIHYDRONEOPTERIN TRIPHOSPHATE DIPHOSPHATASE"/>
    <property type="match status" value="1"/>
</dbReference>
<evidence type="ECO:0000313" key="5">
    <source>
        <dbReference type="EMBL" id="OYQ20954.1"/>
    </source>
</evidence>
<dbReference type="PROSITE" id="PS51462">
    <property type="entry name" value="NUDIX"/>
    <property type="match status" value="1"/>
</dbReference>
<dbReference type="AlphaFoldDB" id="A0A255XX54"/>
<dbReference type="PROSITE" id="PS00893">
    <property type="entry name" value="NUDIX_BOX"/>
    <property type="match status" value="1"/>
</dbReference>
<dbReference type="InterPro" id="IPR000086">
    <property type="entry name" value="NUDIX_hydrolase_dom"/>
</dbReference>
<dbReference type="GO" id="GO:0016787">
    <property type="term" value="F:hydrolase activity"/>
    <property type="evidence" value="ECO:0007669"/>
    <property type="project" value="UniProtKB-KW"/>
</dbReference>
<dbReference type="RefSeq" id="WP_094407536.1">
    <property type="nucleotide sequence ID" value="NZ_BMJZ01000007.1"/>
</dbReference>
<dbReference type="Proteomes" id="UP000216361">
    <property type="component" value="Unassembled WGS sequence"/>
</dbReference>
<protein>
    <recommendedName>
        <fullName evidence="4">Nudix hydrolase domain-containing protein</fullName>
    </recommendedName>
</protein>
<evidence type="ECO:0000313" key="6">
    <source>
        <dbReference type="Proteomes" id="UP000216361"/>
    </source>
</evidence>
<feature type="domain" description="Nudix hydrolase" evidence="4">
    <location>
        <begin position="4"/>
        <end position="129"/>
    </location>
</feature>
<gene>
    <name evidence="5" type="ORF">CHR90_03185</name>
</gene>
<dbReference type="Gene3D" id="3.90.79.10">
    <property type="entry name" value="Nucleoside Triphosphate Pyrophosphohydrolase"/>
    <property type="match status" value="1"/>
</dbReference>
<keyword evidence="2 3" id="KW-0378">Hydrolase</keyword>
<dbReference type="PRINTS" id="PR00502">
    <property type="entry name" value="NUDIXFAMILY"/>
</dbReference>
<dbReference type="OrthoDB" id="9761969at2"/>
<dbReference type="PANTHER" id="PTHR43736">
    <property type="entry name" value="ADP-RIBOSE PYROPHOSPHATASE"/>
    <property type="match status" value="1"/>
</dbReference>
<evidence type="ECO:0000256" key="3">
    <source>
        <dbReference type="RuleBase" id="RU003476"/>
    </source>
</evidence>
<organism evidence="5 6">
    <name type="scientific">Elstera cyanobacteriorum</name>
    <dbReference type="NCBI Taxonomy" id="2022747"/>
    <lineage>
        <taxon>Bacteria</taxon>
        <taxon>Pseudomonadati</taxon>
        <taxon>Pseudomonadota</taxon>
        <taxon>Alphaproteobacteria</taxon>
        <taxon>Rhodospirillales</taxon>
        <taxon>Rhodospirillaceae</taxon>
        <taxon>Elstera</taxon>
    </lineage>
</organism>
<comment type="similarity">
    <text evidence="3">Belongs to the Nudix hydrolase family.</text>
</comment>
<reference evidence="5 6" key="1">
    <citation type="submission" date="2017-07" db="EMBL/GenBank/DDBJ databases">
        <title>Elstera cyanobacteriorum sp. nov., a novel bacterium isolated from cyanobacterial aggregates in a eutrophic lake.</title>
        <authorList>
            <person name="Cai H."/>
        </authorList>
    </citation>
    <scope>NUCLEOTIDE SEQUENCE [LARGE SCALE GENOMIC DNA]</scope>
    <source>
        <strain evidence="5 6">TH019</strain>
    </source>
</reference>
<dbReference type="InterPro" id="IPR020476">
    <property type="entry name" value="Nudix_hydrolase"/>
</dbReference>
<comment type="caution">
    <text evidence="5">The sequence shown here is derived from an EMBL/GenBank/DDBJ whole genome shotgun (WGS) entry which is preliminary data.</text>
</comment>
<accession>A0A255XX54</accession>
<evidence type="ECO:0000259" key="4">
    <source>
        <dbReference type="PROSITE" id="PS51462"/>
    </source>
</evidence>
<evidence type="ECO:0000256" key="2">
    <source>
        <dbReference type="ARBA" id="ARBA00022801"/>
    </source>
</evidence>
<keyword evidence="6" id="KW-1185">Reference proteome</keyword>
<name>A0A255XX54_9PROT</name>
<dbReference type="EMBL" id="NOXS01000025">
    <property type="protein sequence ID" value="OYQ20954.1"/>
    <property type="molecule type" value="Genomic_DNA"/>
</dbReference>
<evidence type="ECO:0000256" key="1">
    <source>
        <dbReference type="ARBA" id="ARBA00001946"/>
    </source>
</evidence>
<sequence>MTQHPRVGVLALVCRDNRLLLVERGRPPNQGLWGFPGGKLEFAESLTAAAARELHEETGITAEFFELLPPLEAVSDGFHYILIPVLGRNPEGQLAAGDDARDARWLSRVDLADLPIIAAVPPLFDQALKRLSSL</sequence>
<proteinExistence type="inferred from homology"/>
<comment type="cofactor">
    <cofactor evidence="1">
        <name>Mg(2+)</name>
        <dbReference type="ChEBI" id="CHEBI:18420"/>
    </cofactor>
</comment>